<organism evidence="2 3">
    <name type="scientific">Mycena maculata</name>
    <dbReference type="NCBI Taxonomy" id="230809"/>
    <lineage>
        <taxon>Eukaryota</taxon>
        <taxon>Fungi</taxon>
        <taxon>Dikarya</taxon>
        <taxon>Basidiomycota</taxon>
        <taxon>Agaricomycotina</taxon>
        <taxon>Agaricomycetes</taxon>
        <taxon>Agaricomycetidae</taxon>
        <taxon>Agaricales</taxon>
        <taxon>Marasmiineae</taxon>
        <taxon>Mycenaceae</taxon>
        <taxon>Mycena</taxon>
    </lineage>
</organism>
<reference evidence="2" key="1">
    <citation type="submission" date="2023-03" db="EMBL/GenBank/DDBJ databases">
        <title>Massive genome expansion in bonnet fungi (Mycena s.s.) driven by repeated elements and novel gene families across ecological guilds.</title>
        <authorList>
            <consortium name="Lawrence Berkeley National Laboratory"/>
            <person name="Harder C.B."/>
            <person name="Miyauchi S."/>
            <person name="Viragh M."/>
            <person name="Kuo A."/>
            <person name="Thoen E."/>
            <person name="Andreopoulos B."/>
            <person name="Lu D."/>
            <person name="Skrede I."/>
            <person name="Drula E."/>
            <person name="Henrissat B."/>
            <person name="Morin E."/>
            <person name="Kohler A."/>
            <person name="Barry K."/>
            <person name="LaButti K."/>
            <person name="Morin E."/>
            <person name="Salamov A."/>
            <person name="Lipzen A."/>
            <person name="Mereny Z."/>
            <person name="Hegedus B."/>
            <person name="Baldrian P."/>
            <person name="Stursova M."/>
            <person name="Weitz H."/>
            <person name="Taylor A."/>
            <person name="Grigoriev I.V."/>
            <person name="Nagy L.G."/>
            <person name="Martin F."/>
            <person name="Kauserud H."/>
        </authorList>
    </citation>
    <scope>NUCLEOTIDE SEQUENCE</scope>
    <source>
        <strain evidence="2">CBHHK188m</strain>
    </source>
</reference>
<evidence type="ECO:0000313" key="3">
    <source>
        <dbReference type="Proteomes" id="UP001215280"/>
    </source>
</evidence>
<keyword evidence="1" id="KW-0472">Membrane</keyword>
<dbReference type="EMBL" id="JARJLG010000018">
    <property type="protein sequence ID" value="KAJ7772830.1"/>
    <property type="molecule type" value="Genomic_DNA"/>
</dbReference>
<gene>
    <name evidence="2" type="ORF">DFH07DRAFT_952804</name>
</gene>
<evidence type="ECO:0000313" key="2">
    <source>
        <dbReference type="EMBL" id="KAJ7772830.1"/>
    </source>
</evidence>
<proteinExistence type="predicted"/>
<accession>A0AAD7JXW9</accession>
<dbReference type="Proteomes" id="UP001215280">
    <property type="component" value="Unassembled WGS sequence"/>
</dbReference>
<keyword evidence="1" id="KW-0812">Transmembrane</keyword>
<dbReference type="AlphaFoldDB" id="A0AAD7JXW9"/>
<name>A0AAD7JXW9_9AGAR</name>
<protein>
    <submittedName>
        <fullName evidence="2">Uncharacterized protein</fullName>
    </submittedName>
</protein>
<feature type="transmembrane region" description="Helical" evidence="1">
    <location>
        <begin position="24"/>
        <end position="45"/>
    </location>
</feature>
<evidence type="ECO:0000256" key="1">
    <source>
        <dbReference type="SAM" id="Phobius"/>
    </source>
</evidence>
<keyword evidence="1" id="KW-1133">Transmembrane helix</keyword>
<comment type="caution">
    <text evidence="2">The sequence shown here is derived from an EMBL/GenBank/DDBJ whole genome shotgun (WGS) entry which is preliminary data.</text>
</comment>
<keyword evidence="3" id="KW-1185">Reference proteome</keyword>
<sequence>MDITAAALPWLQNAHLSLTSLDAAFSPIAAAFPVARFLSSIFFLLRTVTVNNSDSGNALEYALRWEEVETLLPGLFDIREEEWAHGNQWALQTMASAATTMALNNVQSSIATNSA</sequence>